<evidence type="ECO:0000313" key="1">
    <source>
        <dbReference type="EMBL" id="GAI94506.1"/>
    </source>
</evidence>
<dbReference type="AlphaFoldDB" id="X1TT20"/>
<feature type="non-terminal residue" evidence="1">
    <location>
        <position position="265"/>
    </location>
</feature>
<dbReference type="Gene3D" id="2.60.120.200">
    <property type="match status" value="1"/>
</dbReference>
<comment type="caution">
    <text evidence="1">The sequence shown here is derived from an EMBL/GenBank/DDBJ whole genome shotgun (WGS) entry which is preliminary data.</text>
</comment>
<gene>
    <name evidence="1" type="ORF">S12H4_38726</name>
</gene>
<name>X1TT20_9ZZZZ</name>
<organism evidence="1">
    <name type="scientific">marine sediment metagenome</name>
    <dbReference type="NCBI Taxonomy" id="412755"/>
    <lineage>
        <taxon>unclassified sequences</taxon>
        <taxon>metagenomes</taxon>
        <taxon>ecological metagenomes</taxon>
    </lineage>
</organism>
<proteinExistence type="predicted"/>
<protein>
    <submittedName>
        <fullName evidence="1">Uncharacterized protein</fullName>
    </submittedName>
</protein>
<dbReference type="EMBL" id="BARW01023336">
    <property type="protein sequence ID" value="GAI94506.1"/>
    <property type="molecule type" value="Genomic_DNA"/>
</dbReference>
<reference evidence="1" key="1">
    <citation type="journal article" date="2014" name="Front. Microbiol.">
        <title>High frequency of phylogenetically diverse reductive dehalogenase-homologous genes in deep subseafloor sedimentary metagenomes.</title>
        <authorList>
            <person name="Kawai M."/>
            <person name="Futagami T."/>
            <person name="Toyoda A."/>
            <person name="Takaki Y."/>
            <person name="Nishi S."/>
            <person name="Hori S."/>
            <person name="Arai W."/>
            <person name="Tsubouchi T."/>
            <person name="Morono Y."/>
            <person name="Uchiyama I."/>
            <person name="Ito T."/>
            <person name="Fujiyama A."/>
            <person name="Inagaki F."/>
            <person name="Takami H."/>
        </authorList>
    </citation>
    <scope>NUCLEOTIDE SEQUENCE</scope>
    <source>
        <strain evidence="1">Expedition CK06-06</strain>
    </source>
</reference>
<accession>X1TT20</accession>
<sequence>MGSFGYDPATRTYTVTGGGADIWYKADAFHYVYKCLSGDGEIVARVVEIGGPSTNEWRKVGVMIRDSLGADSLHAFMAVTPGSSHGLAFQYRDKSGNSHSEHGVDNVTAPYWVKLVRLGDEFTGYHSPDGVTWTMKNPSGAEGDATNPVTIEMSPNVYIGLAVTSHHANVMCTSVFSDVSTSGRVAGQWMSQDIPSNAAEPLYVAVEDSAGHIKVVTHPDPNAVQFDNWQEWNIDLKEFSSAGTDLVNVNKMYIGVGNRDNPQCG</sequence>